<reference evidence="1 2" key="1">
    <citation type="submission" date="2016-10" db="EMBL/GenBank/DDBJ databases">
        <authorList>
            <person name="de Groot N.N."/>
        </authorList>
    </citation>
    <scope>NUCLEOTIDE SEQUENCE [LARGE SCALE GENOMIC DNA]</scope>
    <source>
        <strain evidence="1 2">DSM 44993</strain>
    </source>
</reference>
<evidence type="ECO:0000313" key="1">
    <source>
        <dbReference type="EMBL" id="SEP54298.1"/>
    </source>
</evidence>
<keyword evidence="2" id="KW-1185">Reference proteome</keyword>
<organism evidence="1 2">
    <name type="scientific">Amycolatopsis saalfeldensis</name>
    <dbReference type="NCBI Taxonomy" id="394193"/>
    <lineage>
        <taxon>Bacteria</taxon>
        <taxon>Bacillati</taxon>
        <taxon>Actinomycetota</taxon>
        <taxon>Actinomycetes</taxon>
        <taxon>Pseudonocardiales</taxon>
        <taxon>Pseudonocardiaceae</taxon>
        <taxon>Amycolatopsis</taxon>
    </lineage>
</organism>
<dbReference type="InterPro" id="IPR036388">
    <property type="entry name" value="WH-like_DNA-bd_sf"/>
</dbReference>
<gene>
    <name evidence="1" type="ORF">SAMN04489732_14222</name>
</gene>
<name>A0A1H8YSD4_9PSEU</name>
<dbReference type="EMBL" id="FOEF01000042">
    <property type="protein sequence ID" value="SEP54298.1"/>
    <property type="molecule type" value="Genomic_DNA"/>
</dbReference>
<protein>
    <submittedName>
        <fullName evidence="1">DNA-binding transcriptional regulator, ArsR family</fullName>
    </submittedName>
</protein>
<dbReference type="InterPro" id="IPR036390">
    <property type="entry name" value="WH_DNA-bd_sf"/>
</dbReference>
<dbReference type="SUPFAM" id="SSF46785">
    <property type="entry name" value="Winged helix' DNA-binding domain"/>
    <property type="match status" value="1"/>
</dbReference>
<sequence>MRAFGSASRLELLRAMQDPRQLDAAPGEVSEHGVCLALLARTVGIAGPTALQHLSKLIEAGLCVKTADRRGGGFTFYRRDENAITDVADRLRHV</sequence>
<dbReference type="CDD" id="cd00090">
    <property type="entry name" value="HTH_ARSR"/>
    <property type="match status" value="1"/>
</dbReference>
<dbReference type="Gene3D" id="1.10.10.10">
    <property type="entry name" value="Winged helix-like DNA-binding domain superfamily/Winged helix DNA-binding domain"/>
    <property type="match status" value="1"/>
</dbReference>
<proteinExistence type="predicted"/>
<dbReference type="STRING" id="394193.SAMN04489732_14222"/>
<dbReference type="AlphaFoldDB" id="A0A1H8YSD4"/>
<keyword evidence="1" id="KW-0238">DNA-binding</keyword>
<dbReference type="Proteomes" id="UP000198582">
    <property type="component" value="Unassembled WGS sequence"/>
</dbReference>
<dbReference type="InterPro" id="IPR011991">
    <property type="entry name" value="ArsR-like_HTH"/>
</dbReference>
<evidence type="ECO:0000313" key="2">
    <source>
        <dbReference type="Proteomes" id="UP000198582"/>
    </source>
</evidence>
<accession>A0A1H8YSD4</accession>
<dbReference type="GO" id="GO:0003677">
    <property type="term" value="F:DNA binding"/>
    <property type="evidence" value="ECO:0007669"/>
    <property type="project" value="UniProtKB-KW"/>
</dbReference>